<evidence type="ECO:0000259" key="7">
    <source>
        <dbReference type="PROSITE" id="PS50850"/>
    </source>
</evidence>
<organism evidence="8 9">
    <name type="scientific">Nocardioides antri</name>
    <dbReference type="NCBI Taxonomy" id="2607659"/>
    <lineage>
        <taxon>Bacteria</taxon>
        <taxon>Bacillati</taxon>
        <taxon>Actinomycetota</taxon>
        <taxon>Actinomycetes</taxon>
        <taxon>Propionibacteriales</taxon>
        <taxon>Nocardioidaceae</taxon>
        <taxon>Nocardioides</taxon>
    </lineage>
</organism>
<dbReference type="InterPro" id="IPR036259">
    <property type="entry name" value="MFS_trans_sf"/>
</dbReference>
<keyword evidence="5 6" id="KW-0472">Membrane</keyword>
<proteinExistence type="predicted"/>
<feature type="transmembrane region" description="Helical" evidence="6">
    <location>
        <begin position="375"/>
        <end position="395"/>
    </location>
</feature>
<dbReference type="InterPro" id="IPR011701">
    <property type="entry name" value="MFS"/>
</dbReference>
<evidence type="ECO:0000313" key="9">
    <source>
        <dbReference type="Proteomes" id="UP000324351"/>
    </source>
</evidence>
<accession>A0A5B1M1V6</accession>
<feature type="transmembrane region" description="Helical" evidence="6">
    <location>
        <begin position="7"/>
        <end position="31"/>
    </location>
</feature>
<dbReference type="EMBL" id="VUJW01000006">
    <property type="protein sequence ID" value="KAA1426744.1"/>
    <property type="molecule type" value="Genomic_DNA"/>
</dbReference>
<feature type="transmembrane region" description="Helical" evidence="6">
    <location>
        <begin position="72"/>
        <end position="90"/>
    </location>
</feature>
<feature type="transmembrane region" description="Helical" evidence="6">
    <location>
        <begin position="43"/>
        <end position="60"/>
    </location>
</feature>
<name>A0A5B1M1V6_9ACTN</name>
<dbReference type="InterPro" id="IPR020846">
    <property type="entry name" value="MFS_dom"/>
</dbReference>
<evidence type="ECO:0000256" key="2">
    <source>
        <dbReference type="ARBA" id="ARBA00022475"/>
    </source>
</evidence>
<keyword evidence="9" id="KW-1185">Reference proteome</keyword>
<keyword evidence="3 6" id="KW-0812">Transmembrane</keyword>
<dbReference type="Gene3D" id="1.20.1250.20">
    <property type="entry name" value="MFS general substrate transporter like domains"/>
    <property type="match status" value="1"/>
</dbReference>
<comment type="caution">
    <text evidence="8">The sequence shown here is derived from an EMBL/GenBank/DDBJ whole genome shotgun (WGS) entry which is preliminary data.</text>
</comment>
<feature type="transmembrane region" description="Helical" evidence="6">
    <location>
        <begin position="148"/>
        <end position="167"/>
    </location>
</feature>
<evidence type="ECO:0000256" key="1">
    <source>
        <dbReference type="ARBA" id="ARBA00004651"/>
    </source>
</evidence>
<reference evidence="8 9" key="1">
    <citation type="submission" date="2019-09" db="EMBL/GenBank/DDBJ databases">
        <title>Nocardioides panacisoli sp. nov., isolated from the soil of a ginseng field.</title>
        <authorList>
            <person name="Cho C."/>
        </authorList>
    </citation>
    <scope>NUCLEOTIDE SEQUENCE [LARGE SCALE GENOMIC DNA]</scope>
    <source>
        <strain evidence="8 9">BN140041</strain>
    </source>
</reference>
<dbReference type="Proteomes" id="UP000324351">
    <property type="component" value="Unassembled WGS sequence"/>
</dbReference>
<feature type="transmembrane region" description="Helical" evidence="6">
    <location>
        <begin position="286"/>
        <end position="304"/>
    </location>
</feature>
<dbReference type="CDD" id="cd06173">
    <property type="entry name" value="MFS_MefA_like"/>
    <property type="match status" value="1"/>
</dbReference>
<dbReference type="PANTHER" id="PTHR23513">
    <property type="entry name" value="INTEGRAL MEMBRANE EFFLUX PROTEIN-RELATED"/>
    <property type="match status" value="1"/>
</dbReference>
<gene>
    <name evidence="8" type="ORF">F0U47_12275</name>
</gene>
<evidence type="ECO:0000256" key="4">
    <source>
        <dbReference type="ARBA" id="ARBA00022989"/>
    </source>
</evidence>
<evidence type="ECO:0000256" key="5">
    <source>
        <dbReference type="ARBA" id="ARBA00023136"/>
    </source>
</evidence>
<feature type="transmembrane region" description="Helical" evidence="6">
    <location>
        <begin position="253"/>
        <end position="279"/>
    </location>
</feature>
<dbReference type="GO" id="GO:0005886">
    <property type="term" value="C:plasma membrane"/>
    <property type="evidence" value="ECO:0007669"/>
    <property type="project" value="UniProtKB-SubCell"/>
</dbReference>
<keyword evidence="2" id="KW-1003">Cell membrane</keyword>
<dbReference type="PROSITE" id="PS50850">
    <property type="entry name" value="MFS"/>
    <property type="match status" value="1"/>
</dbReference>
<feature type="transmembrane region" description="Helical" evidence="6">
    <location>
        <begin position="347"/>
        <end position="369"/>
    </location>
</feature>
<feature type="domain" description="Major facilitator superfamily (MFS) profile" evidence="7">
    <location>
        <begin position="222"/>
        <end position="414"/>
    </location>
</feature>
<keyword evidence="4 6" id="KW-1133">Transmembrane helix</keyword>
<evidence type="ECO:0000256" key="3">
    <source>
        <dbReference type="ARBA" id="ARBA00022692"/>
    </source>
</evidence>
<dbReference type="PANTHER" id="PTHR23513:SF6">
    <property type="entry name" value="MAJOR FACILITATOR SUPERFAMILY ASSOCIATED DOMAIN-CONTAINING PROTEIN"/>
    <property type="match status" value="1"/>
</dbReference>
<dbReference type="SUPFAM" id="SSF103473">
    <property type="entry name" value="MFS general substrate transporter"/>
    <property type="match status" value="1"/>
</dbReference>
<evidence type="ECO:0000256" key="6">
    <source>
        <dbReference type="SAM" id="Phobius"/>
    </source>
</evidence>
<evidence type="ECO:0000313" key="8">
    <source>
        <dbReference type="EMBL" id="KAA1426744.1"/>
    </source>
</evidence>
<reference evidence="8 9" key="2">
    <citation type="submission" date="2019-09" db="EMBL/GenBank/DDBJ databases">
        <authorList>
            <person name="Jin C."/>
        </authorList>
    </citation>
    <scope>NUCLEOTIDE SEQUENCE [LARGE SCALE GENOMIC DNA]</scope>
    <source>
        <strain evidence="8 9">BN140041</strain>
    </source>
</reference>
<dbReference type="RefSeq" id="WP_149750775.1">
    <property type="nucleotide sequence ID" value="NZ_VUJW01000006.1"/>
</dbReference>
<protein>
    <submittedName>
        <fullName evidence="8">MFS transporter</fullName>
    </submittedName>
</protein>
<comment type="subcellular location">
    <subcellularLocation>
        <location evidence="1">Cell membrane</location>
        <topology evidence="1">Multi-pass membrane protein</topology>
    </subcellularLocation>
</comment>
<feature type="transmembrane region" description="Helical" evidence="6">
    <location>
        <begin position="310"/>
        <end position="335"/>
    </location>
</feature>
<sequence>MSVRRPLYGWLVADAISLVGTRVSMIAIPWFVLTTTGSPTRTGLVALAEMLPMVLLKVLGGPLIDRLGARRVAIACDVASVVAVGAIPLLHEADLLSFPALLAIVAAAGALRGPGDAAKHALVPALAATAGVPMERATGLSSTVERTATLLGAAAAAALVSVVGAANALLVDAASFGLSALVLAWATVALRPDPAAEEERDTAPYLVRLREGWDFLRRDPVLLGIAVMVALTNLLDVAWATVLMPVWAKEYDVGAAGLGTVFAIFAGASALGSVCAAAWAVRLPRYWVYLVAFLLAGAPRFAVFSYDSPLWLVGAVVVVGGFASGFLNPVLGAVIFERIPDRLVGRVSSLTTAMCFALMPFGGLLGGALVSWHGLSVAMLAIGSAYLVVTMLPAVDPRWRDMDRRPDREPVPVE</sequence>
<dbReference type="Pfam" id="PF07690">
    <property type="entry name" value="MFS_1"/>
    <property type="match status" value="1"/>
</dbReference>
<dbReference type="AlphaFoldDB" id="A0A5B1M1V6"/>
<dbReference type="GO" id="GO:0022857">
    <property type="term" value="F:transmembrane transporter activity"/>
    <property type="evidence" value="ECO:0007669"/>
    <property type="project" value="InterPro"/>
</dbReference>
<feature type="transmembrane region" description="Helical" evidence="6">
    <location>
        <begin position="221"/>
        <end position="247"/>
    </location>
</feature>